<reference evidence="2 3" key="1">
    <citation type="submission" date="2020-08" db="EMBL/GenBank/DDBJ databases">
        <title>A Genomic Blueprint of the Chicken Gut Microbiome.</title>
        <authorList>
            <person name="Gilroy R."/>
            <person name="Ravi A."/>
            <person name="Getino M."/>
            <person name="Pursley I."/>
            <person name="Horton D.L."/>
            <person name="Alikhan N.-F."/>
            <person name="Baker D."/>
            <person name="Gharbi K."/>
            <person name="Hall N."/>
            <person name="Watson M."/>
            <person name="Adriaenssens E.M."/>
            <person name="Foster-Nyarko E."/>
            <person name="Jarju S."/>
            <person name="Secka A."/>
            <person name="Antonio M."/>
            <person name="Oren A."/>
            <person name="Chaudhuri R."/>
            <person name="La Ragione R.M."/>
            <person name="Hildebrand F."/>
            <person name="Pallen M.J."/>
        </authorList>
    </citation>
    <scope>NUCLEOTIDE SEQUENCE [LARGE SCALE GENOMIC DNA]</scope>
    <source>
        <strain evidence="2 3">Re31</strain>
    </source>
</reference>
<accession>A0ABR8X9P4</accession>
<keyword evidence="3" id="KW-1185">Reference proteome</keyword>
<dbReference type="EMBL" id="JACSQA010000004">
    <property type="protein sequence ID" value="MBD8026020.1"/>
    <property type="molecule type" value="Genomic_DNA"/>
</dbReference>
<dbReference type="RefSeq" id="WP_191706534.1">
    <property type="nucleotide sequence ID" value="NZ_JACSQA010000004.1"/>
</dbReference>
<keyword evidence="1" id="KW-1133">Transmembrane helix</keyword>
<feature type="transmembrane region" description="Helical" evidence="1">
    <location>
        <begin position="47"/>
        <end position="66"/>
    </location>
</feature>
<dbReference type="Pfam" id="PF07454">
    <property type="entry name" value="SpoIIP"/>
    <property type="match status" value="1"/>
</dbReference>
<keyword evidence="1" id="KW-0472">Membrane</keyword>
<dbReference type="Proteomes" id="UP000640930">
    <property type="component" value="Unassembled WGS sequence"/>
</dbReference>
<protein>
    <submittedName>
        <fullName evidence="2">Stage II sporulation protein P</fullName>
    </submittedName>
</protein>
<evidence type="ECO:0000256" key="1">
    <source>
        <dbReference type="SAM" id="Phobius"/>
    </source>
</evidence>
<name>A0ABR8X9P4_9BACL</name>
<comment type="caution">
    <text evidence="2">The sequence shown here is derived from an EMBL/GenBank/DDBJ whole genome shotgun (WGS) entry which is preliminary data.</text>
</comment>
<gene>
    <name evidence="2" type="ORF">H9636_05050</name>
</gene>
<keyword evidence="1" id="KW-0812">Transmembrane</keyword>
<evidence type="ECO:0000313" key="3">
    <source>
        <dbReference type="Proteomes" id="UP000640930"/>
    </source>
</evidence>
<sequence>MQNDKELLDMIKESYPQHPSKDFIFLTEAKLRQKARRMNRNGKVKRLSAVTSSILFFTLSFSWFFLFNGKEVMTNILTNTGGEALSTAIDEKDPLVYIYHTHNTETYNVKEPKSAADTYSETKNVTLVGKELSKALKENNISNIHDDTDVLGILEDQNLSFSNAYNVSRLKLQETLNEYKSIKMVLDIHRDSQKRSYTTVNIDGKDYAKISFFVSKINDNYEANKAFAERLHEKLEKLYPGLSKGVFEKGENPRNTYNQDLHDHSLSLNIGGHENTFEEAYRTADALAEVIEEIMNE</sequence>
<evidence type="ECO:0000313" key="2">
    <source>
        <dbReference type="EMBL" id="MBD8026020.1"/>
    </source>
</evidence>
<organism evidence="2 3">
    <name type="scientific">Ureibacillus galli</name>
    <dbReference type="NCBI Taxonomy" id="2762222"/>
    <lineage>
        <taxon>Bacteria</taxon>
        <taxon>Bacillati</taxon>
        <taxon>Bacillota</taxon>
        <taxon>Bacilli</taxon>
        <taxon>Bacillales</taxon>
        <taxon>Caryophanaceae</taxon>
        <taxon>Ureibacillus</taxon>
    </lineage>
</organism>
<dbReference type="InterPro" id="IPR010897">
    <property type="entry name" value="Spore_II_P"/>
</dbReference>
<dbReference type="NCBIfam" id="TIGR02867">
    <property type="entry name" value="spore_II_P"/>
    <property type="match status" value="1"/>
</dbReference>
<proteinExistence type="predicted"/>